<dbReference type="Pfam" id="PF10335">
    <property type="entry name" value="DUF294_C"/>
    <property type="match status" value="1"/>
</dbReference>
<dbReference type="Pfam" id="PF03445">
    <property type="entry name" value="DUF294"/>
    <property type="match status" value="1"/>
</dbReference>
<dbReference type="Proteomes" id="UP001057134">
    <property type="component" value="Chromosome"/>
</dbReference>
<dbReference type="InterPro" id="IPR005105">
    <property type="entry name" value="GlnD_Uridyltrans_N"/>
</dbReference>
<reference evidence="3" key="1">
    <citation type="submission" date="2018-02" db="EMBL/GenBank/DDBJ databases">
        <authorList>
            <person name="Kim S.-K."/>
            <person name="Jung H.-I."/>
            <person name="Lee S.-W."/>
        </authorList>
    </citation>
    <scope>NUCLEOTIDE SEQUENCE</scope>
    <source>
        <strain evidence="3">SK3146</strain>
    </source>
</reference>
<feature type="domain" description="Protein-PII uridylyltransferase N-terminal" evidence="1">
    <location>
        <begin position="49"/>
        <end position="170"/>
    </location>
</feature>
<evidence type="ECO:0000259" key="2">
    <source>
        <dbReference type="Pfam" id="PF10335"/>
    </source>
</evidence>
<feature type="domain" description="DUF294" evidence="2">
    <location>
        <begin position="209"/>
        <end position="351"/>
    </location>
</feature>
<evidence type="ECO:0000313" key="3">
    <source>
        <dbReference type="EMBL" id="UQZ82800.1"/>
    </source>
</evidence>
<dbReference type="CDD" id="cd05401">
    <property type="entry name" value="NT_GlnE_GlnD_like"/>
    <property type="match status" value="1"/>
</dbReference>
<keyword evidence="4" id="KW-1185">Reference proteome</keyword>
<evidence type="ECO:0000259" key="1">
    <source>
        <dbReference type="Pfam" id="PF03445"/>
    </source>
</evidence>
<organism evidence="3 4">
    <name type="scientific">Paenibacillus konkukensis</name>
    <dbReference type="NCBI Taxonomy" id="2020716"/>
    <lineage>
        <taxon>Bacteria</taxon>
        <taxon>Bacillati</taxon>
        <taxon>Bacillota</taxon>
        <taxon>Bacilli</taxon>
        <taxon>Bacillales</taxon>
        <taxon>Paenibacillaceae</taxon>
        <taxon>Paenibacillus</taxon>
    </lineage>
</organism>
<dbReference type="InterPro" id="IPR018821">
    <property type="entry name" value="DUF294_put_nucleoTrafse_sb-bd"/>
</dbReference>
<evidence type="ECO:0000313" key="4">
    <source>
        <dbReference type="Proteomes" id="UP001057134"/>
    </source>
</evidence>
<accession>A0ABY4RKV8</accession>
<protein>
    <submittedName>
        <fullName evidence="3">Nucleotidyltransferase substrate binding domain protein</fullName>
    </submittedName>
</protein>
<gene>
    <name evidence="3" type="ORF">SK3146_01960</name>
</gene>
<proteinExistence type="predicted"/>
<reference evidence="3" key="2">
    <citation type="journal article" date="2021" name="J Anim Sci Technol">
        <title>Complete genome sequence of Paenibacillus konkukensis sp. nov. SK3146 as a potential probiotic strain.</title>
        <authorList>
            <person name="Jung H.I."/>
            <person name="Park S."/>
            <person name="Niu K.M."/>
            <person name="Lee S.W."/>
            <person name="Kothari D."/>
            <person name="Yi K.J."/>
            <person name="Kim S.K."/>
        </authorList>
    </citation>
    <scope>NUCLEOTIDE SEQUENCE</scope>
    <source>
        <strain evidence="3">SK3146</strain>
    </source>
</reference>
<name>A0ABY4RKV8_9BACL</name>
<dbReference type="EMBL" id="CP027059">
    <property type="protein sequence ID" value="UQZ82800.1"/>
    <property type="molecule type" value="Genomic_DNA"/>
</dbReference>
<sequence length="359" mass="40956">MERLRMEKIRAEIQTAADMERLRQIRDRLHKELGQNLLLLHSLDWNRELNQAHDWLIARSVRLAEEALLMEGAGKAPGAYAFVLFGSGGRGEQTLWSDQDNGLIYEDAEDERAAATAEAYFRILADRIGGYLQLLGYPLCVGGVICTNDKWRKPWSHYQSTLHEWLVDPNWEHIRYLLILADMRAVYGERSLASRLMDQMYAYTERHPAILEHMLHNTLHHKISLGVFGQLIRERYGEDAGGVDIKYGAYIPIVNGIRLLAIEKGVRAESTEGRIAGLLEGGFVEEEIAQDWLEALAIAVKLRSLTPFQLEDGHYTTRGKLPADRLTKERTAELKLCLRIGGDLQKYVRKSIHKEIEQG</sequence>